<dbReference type="OrthoDB" id="47198at2"/>
<dbReference type="AlphaFoldDB" id="A0A2T0WGE3"/>
<evidence type="ECO:0000313" key="1">
    <source>
        <dbReference type="EMBL" id="PRY85756.1"/>
    </source>
</evidence>
<name>A0A2T0WGE3_9BACT</name>
<proteinExistence type="predicted"/>
<dbReference type="EMBL" id="PVTR01000011">
    <property type="protein sequence ID" value="PRY85756.1"/>
    <property type="molecule type" value="Genomic_DNA"/>
</dbReference>
<keyword evidence="2" id="KW-1185">Reference proteome</keyword>
<organism evidence="1 2">
    <name type="scientific">Mongoliibacter ruber</name>
    <dbReference type="NCBI Taxonomy" id="1750599"/>
    <lineage>
        <taxon>Bacteria</taxon>
        <taxon>Pseudomonadati</taxon>
        <taxon>Bacteroidota</taxon>
        <taxon>Cytophagia</taxon>
        <taxon>Cytophagales</taxon>
        <taxon>Cyclobacteriaceae</taxon>
        <taxon>Mongoliibacter</taxon>
    </lineage>
</organism>
<reference evidence="1 2" key="1">
    <citation type="submission" date="2018-03" db="EMBL/GenBank/DDBJ databases">
        <title>Genomic Encyclopedia of Archaeal and Bacterial Type Strains, Phase II (KMG-II): from individual species to whole genera.</title>
        <authorList>
            <person name="Goeker M."/>
        </authorList>
    </citation>
    <scope>NUCLEOTIDE SEQUENCE [LARGE SCALE GENOMIC DNA]</scope>
    <source>
        <strain evidence="1 2">DSM 27929</strain>
    </source>
</reference>
<sequence>MKFFYISTVSNSDASYEVHHRDCDHLPDPEKREYIGPFNNGKEALRKAIHANPNACLCPVCNGKEASVKIKRSNKVG</sequence>
<evidence type="ECO:0000313" key="2">
    <source>
        <dbReference type="Proteomes" id="UP000238157"/>
    </source>
</evidence>
<dbReference type="Proteomes" id="UP000238157">
    <property type="component" value="Unassembled WGS sequence"/>
</dbReference>
<accession>A0A2T0WGE3</accession>
<comment type="caution">
    <text evidence="1">The sequence shown here is derived from an EMBL/GenBank/DDBJ whole genome shotgun (WGS) entry which is preliminary data.</text>
</comment>
<protein>
    <submittedName>
        <fullName evidence="1">Uncharacterized protein</fullName>
    </submittedName>
</protein>
<gene>
    <name evidence="1" type="ORF">CLW00_11199</name>
</gene>